<dbReference type="Gene3D" id="3.40.50.1820">
    <property type="entry name" value="alpha/beta hydrolase"/>
    <property type="match status" value="1"/>
</dbReference>
<keyword evidence="1" id="KW-0378">Hydrolase</keyword>
<reference evidence="4 5" key="1">
    <citation type="journal article" date="2015" name="Genome Announc.">
        <title>Draft Genome Sequence of Norvancomycin-Producing Strain Amycolatopsis orientalis CPCC200066.</title>
        <authorList>
            <person name="Lei X."/>
            <person name="Yuan F."/>
            <person name="Shi Y."/>
            <person name="Li X."/>
            <person name="Wang L."/>
            <person name="Hong B."/>
        </authorList>
    </citation>
    <scope>NUCLEOTIDE SEQUENCE [LARGE SCALE GENOMIC DNA]</scope>
    <source>
        <strain evidence="4 5">B-37</strain>
    </source>
</reference>
<protein>
    <recommendedName>
        <fullName evidence="6">Peptidase S9 prolyl oligopeptidase catalytic domain-containing protein</fullName>
    </recommendedName>
</protein>
<dbReference type="RefSeq" id="WP_044850872.1">
    <property type="nucleotide sequence ID" value="NZ_CP016174.1"/>
</dbReference>
<evidence type="ECO:0000256" key="1">
    <source>
        <dbReference type="ARBA" id="ARBA00022801"/>
    </source>
</evidence>
<dbReference type="eggNOG" id="COG1506">
    <property type="taxonomic scope" value="Bacteria"/>
</dbReference>
<organism evidence="4 5">
    <name type="scientific">Amycolatopsis orientalis</name>
    <name type="common">Nocardia orientalis</name>
    <dbReference type="NCBI Taxonomy" id="31958"/>
    <lineage>
        <taxon>Bacteria</taxon>
        <taxon>Bacillati</taxon>
        <taxon>Actinomycetota</taxon>
        <taxon>Actinomycetes</taxon>
        <taxon>Pseudonocardiales</taxon>
        <taxon>Pseudonocardiaceae</taxon>
        <taxon>Amycolatopsis</taxon>
    </lineage>
</organism>
<dbReference type="Proteomes" id="UP000093695">
    <property type="component" value="Chromosome"/>
</dbReference>
<dbReference type="AlphaFoldDB" id="A0A193C3V1"/>
<keyword evidence="2" id="KW-0720">Serine protease</keyword>
<accession>A0A193C3V1</accession>
<dbReference type="EMBL" id="CP016174">
    <property type="protein sequence ID" value="ANN19231.1"/>
    <property type="molecule type" value="Genomic_DNA"/>
</dbReference>
<dbReference type="SUPFAM" id="SSF53474">
    <property type="entry name" value="alpha/beta-Hydrolases"/>
    <property type="match status" value="1"/>
</dbReference>
<dbReference type="Gene3D" id="2.120.10.30">
    <property type="entry name" value="TolB, C-terminal domain"/>
    <property type="match status" value="2"/>
</dbReference>
<dbReference type="InterPro" id="IPR011659">
    <property type="entry name" value="WD40"/>
</dbReference>
<evidence type="ECO:0000256" key="2">
    <source>
        <dbReference type="ARBA" id="ARBA00022825"/>
    </source>
</evidence>
<evidence type="ECO:0000256" key="3">
    <source>
        <dbReference type="SAM" id="SignalP"/>
    </source>
</evidence>
<keyword evidence="3" id="KW-0732">Signal</keyword>
<proteinExistence type="predicted"/>
<dbReference type="GO" id="GO:0004252">
    <property type="term" value="F:serine-type endopeptidase activity"/>
    <property type="evidence" value="ECO:0007669"/>
    <property type="project" value="TreeGrafter"/>
</dbReference>
<dbReference type="PANTHER" id="PTHR42776">
    <property type="entry name" value="SERINE PEPTIDASE S9 FAMILY MEMBER"/>
    <property type="match status" value="1"/>
</dbReference>
<dbReference type="SUPFAM" id="SSF82171">
    <property type="entry name" value="DPP6 N-terminal domain-like"/>
    <property type="match status" value="1"/>
</dbReference>
<dbReference type="KEGG" id="aori:SD37_28860"/>
<keyword evidence="5" id="KW-1185">Reference proteome</keyword>
<dbReference type="InterPro" id="IPR029058">
    <property type="entry name" value="AB_hydrolase_fold"/>
</dbReference>
<evidence type="ECO:0000313" key="4">
    <source>
        <dbReference type="EMBL" id="ANN19231.1"/>
    </source>
</evidence>
<sequence length="645" mass="67963">MRKELGGIAMAVAMATTFVVAGSAPGMAAAPDIGVTDVVQTRRISEVRTSPDGRFGAAVVTEPSVADNTVTSRILVLSLAKPAEVRTVATVTGTTGRITNLRWSPEGTSLAYLAPRDGADEIWQVPVRGGKPGKPLDFAGPAVLIGGKHEAFRLANVPPHPAKILAFEWSPDGRRLAFTTPRPGGRPTADGVVFDERTMDLRTLETGEYDLTRNGLWLLDTATGHQRHIDDFVMGPLAVPGKPGMAWSPDGSRLAFVTRESQRPTDNLDTARILDAATGRVTIVDTAGARPFPSAWSPDGRSILASKDDKLLAVPVGGGAPEPVAALPAGTRMSSSGSAWWSAAGDRVFAMASDERRESLYSAPRSGILAPATPAAGTLSGCSFDAARRQGLCVREDAATPPRLVVVDAANGTVREGHDPNAWAAGVRLTRPRAAEWTLPSGHRATGYRLVPDGCGGGNRCPAVVITHGYDATERFMAEENEWQYPSQVFAAKGYVVLLVNESRSSQDPRDAVAAMEAAVKSEVDGGFADQGRVGIMGYSRGAFVSEEAIARSTVFKAASAGEGGSPSLIPGSGQTADRVNGPVLQQAGPAAGSLTLSIHQFVKGKNVPAEFVVFGDETHVFHQPRHRAAAMNQNLGWFDRWLGS</sequence>
<evidence type="ECO:0008006" key="6">
    <source>
        <dbReference type="Google" id="ProtNLM"/>
    </source>
</evidence>
<feature type="chain" id="PRO_5038448091" description="Peptidase S9 prolyl oligopeptidase catalytic domain-containing protein" evidence="3">
    <location>
        <begin position="29"/>
        <end position="645"/>
    </location>
</feature>
<dbReference type="PANTHER" id="PTHR42776:SF27">
    <property type="entry name" value="DIPEPTIDYL PEPTIDASE FAMILY MEMBER 6"/>
    <property type="match status" value="1"/>
</dbReference>
<gene>
    <name evidence="4" type="ORF">SD37_28860</name>
</gene>
<dbReference type="InterPro" id="IPR011042">
    <property type="entry name" value="6-blade_b-propeller_TolB-like"/>
</dbReference>
<keyword evidence="2" id="KW-0645">Protease</keyword>
<name>A0A193C3V1_AMYOR</name>
<dbReference type="Pfam" id="PF07676">
    <property type="entry name" value="PD40"/>
    <property type="match status" value="3"/>
</dbReference>
<dbReference type="STRING" id="31958.SD37_28860"/>
<feature type="signal peptide" evidence="3">
    <location>
        <begin position="1"/>
        <end position="28"/>
    </location>
</feature>
<evidence type="ECO:0000313" key="5">
    <source>
        <dbReference type="Proteomes" id="UP000093695"/>
    </source>
</evidence>